<dbReference type="AlphaFoldDB" id="A0A9P0HRE6"/>
<comment type="cofactor">
    <cofactor evidence="1 8">
        <name>heme</name>
        <dbReference type="ChEBI" id="CHEBI:30413"/>
    </cofactor>
</comment>
<dbReference type="Gene3D" id="1.10.630.10">
    <property type="entry name" value="Cytochrome P450"/>
    <property type="match status" value="1"/>
</dbReference>
<comment type="similarity">
    <text evidence="2 9">Belongs to the cytochrome P450 family.</text>
</comment>
<keyword evidence="12" id="KW-1185">Reference proteome</keyword>
<dbReference type="SUPFAM" id="SSF48264">
    <property type="entry name" value="Cytochrome P450"/>
    <property type="match status" value="1"/>
</dbReference>
<evidence type="ECO:0000256" key="10">
    <source>
        <dbReference type="SAM" id="Phobius"/>
    </source>
</evidence>
<keyword evidence="10" id="KW-0812">Transmembrane</keyword>
<protein>
    <recommendedName>
        <fullName evidence="13">Cytochrome P450</fullName>
    </recommendedName>
</protein>
<keyword evidence="10" id="KW-0472">Membrane</keyword>
<keyword evidence="7 9" id="KW-0503">Monooxygenase</keyword>
<keyword evidence="5 9" id="KW-0560">Oxidoreductase</keyword>
<dbReference type="GO" id="GO:0016705">
    <property type="term" value="F:oxidoreductase activity, acting on paired donors, with incorporation or reduction of molecular oxygen"/>
    <property type="evidence" value="ECO:0007669"/>
    <property type="project" value="InterPro"/>
</dbReference>
<evidence type="ECO:0000313" key="11">
    <source>
        <dbReference type="EMBL" id="CAH1406459.1"/>
    </source>
</evidence>
<evidence type="ECO:0000313" key="12">
    <source>
        <dbReference type="Proteomes" id="UP001152798"/>
    </source>
</evidence>
<keyword evidence="4 8" id="KW-0479">Metal-binding</keyword>
<gene>
    <name evidence="11" type="ORF">NEZAVI_LOCUS14387</name>
</gene>
<dbReference type="EMBL" id="OV725082">
    <property type="protein sequence ID" value="CAH1406459.1"/>
    <property type="molecule type" value="Genomic_DNA"/>
</dbReference>
<feature type="transmembrane region" description="Helical" evidence="10">
    <location>
        <begin position="76"/>
        <end position="95"/>
    </location>
</feature>
<dbReference type="GO" id="GO:0005506">
    <property type="term" value="F:iron ion binding"/>
    <property type="evidence" value="ECO:0007669"/>
    <property type="project" value="InterPro"/>
</dbReference>
<dbReference type="PROSITE" id="PS00086">
    <property type="entry name" value="CYTOCHROME_P450"/>
    <property type="match status" value="1"/>
</dbReference>
<name>A0A9P0HRE6_NEZVI</name>
<dbReference type="Proteomes" id="UP001152798">
    <property type="component" value="Chromosome 6"/>
</dbReference>
<keyword evidence="3 8" id="KW-0349">Heme</keyword>
<evidence type="ECO:0000256" key="2">
    <source>
        <dbReference type="ARBA" id="ARBA00010617"/>
    </source>
</evidence>
<evidence type="ECO:0000256" key="4">
    <source>
        <dbReference type="ARBA" id="ARBA00022723"/>
    </source>
</evidence>
<organism evidence="11 12">
    <name type="scientific">Nezara viridula</name>
    <name type="common">Southern green stink bug</name>
    <name type="synonym">Cimex viridulus</name>
    <dbReference type="NCBI Taxonomy" id="85310"/>
    <lineage>
        <taxon>Eukaryota</taxon>
        <taxon>Metazoa</taxon>
        <taxon>Ecdysozoa</taxon>
        <taxon>Arthropoda</taxon>
        <taxon>Hexapoda</taxon>
        <taxon>Insecta</taxon>
        <taxon>Pterygota</taxon>
        <taxon>Neoptera</taxon>
        <taxon>Paraneoptera</taxon>
        <taxon>Hemiptera</taxon>
        <taxon>Heteroptera</taxon>
        <taxon>Panheteroptera</taxon>
        <taxon>Pentatomomorpha</taxon>
        <taxon>Pentatomoidea</taxon>
        <taxon>Pentatomidae</taxon>
        <taxon>Pentatominae</taxon>
        <taxon>Nezara</taxon>
    </lineage>
</organism>
<accession>A0A9P0HRE6</accession>
<dbReference type="GO" id="GO:0020037">
    <property type="term" value="F:heme binding"/>
    <property type="evidence" value="ECO:0007669"/>
    <property type="project" value="InterPro"/>
</dbReference>
<dbReference type="InterPro" id="IPR001128">
    <property type="entry name" value="Cyt_P450"/>
</dbReference>
<evidence type="ECO:0008006" key="13">
    <source>
        <dbReference type="Google" id="ProtNLM"/>
    </source>
</evidence>
<evidence type="ECO:0000256" key="5">
    <source>
        <dbReference type="ARBA" id="ARBA00023002"/>
    </source>
</evidence>
<reference evidence="11" key="1">
    <citation type="submission" date="2022-01" db="EMBL/GenBank/DDBJ databases">
        <authorList>
            <person name="King R."/>
        </authorList>
    </citation>
    <scope>NUCLEOTIDE SEQUENCE</scope>
</reference>
<dbReference type="Pfam" id="PF00067">
    <property type="entry name" value="p450"/>
    <property type="match status" value="1"/>
</dbReference>
<feature type="transmembrane region" description="Helical" evidence="10">
    <location>
        <begin position="6"/>
        <end position="24"/>
    </location>
</feature>
<evidence type="ECO:0000256" key="1">
    <source>
        <dbReference type="ARBA" id="ARBA00001971"/>
    </source>
</evidence>
<keyword evidence="6 8" id="KW-0408">Iron</keyword>
<dbReference type="InterPro" id="IPR050196">
    <property type="entry name" value="Cytochrome_P450_Monoox"/>
</dbReference>
<proteinExistence type="inferred from homology"/>
<feature type="transmembrane region" description="Helical" evidence="10">
    <location>
        <begin position="36"/>
        <end position="56"/>
    </location>
</feature>
<keyword evidence="10" id="KW-1133">Transmembrane helix</keyword>
<dbReference type="InterPro" id="IPR036396">
    <property type="entry name" value="Cyt_P450_sf"/>
</dbReference>
<dbReference type="InterPro" id="IPR017972">
    <property type="entry name" value="Cyt_P450_CS"/>
</dbReference>
<feature type="transmembrane region" description="Helical" evidence="10">
    <location>
        <begin position="214"/>
        <end position="233"/>
    </location>
</feature>
<dbReference type="InterPro" id="IPR002401">
    <property type="entry name" value="Cyt_P450_E_grp-I"/>
</dbReference>
<feature type="binding site" description="axial binding residue" evidence="8">
    <location>
        <position position="434"/>
    </location>
    <ligand>
        <name>heme</name>
        <dbReference type="ChEBI" id="CHEBI:30413"/>
    </ligand>
    <ligandPart>
        <name>Fe</name>
        <dbReference type="ChEBI" id="CHEBI:18248"/>
    </ligandPart>
</feature>
<evidence type="ECO:0000256" key="9">
    <source>
        <dbReference type="RuleBase" id="RU000461"/>
    </source>
</evidence>
<evidence type="ECO:0000256" key="3">
    <source>
        <dbReference type="ARBA" id="ARBA00022617"/>
    </source>
</evidence>
<dbReference type="GO" id="GO:0004497">
    <property type="term" value="F:monooxygenase activity"/>
    <property type="evidence" value="ECO:0007669"/>
    <property type="project" value="UniProtKB-KW"/>
</dbReference>
<dbReference type="PANTHER" id="PTHR24291">
    <property type="entry name" value="CYTOCHROME P450 FAMILY 4"/>
    <property type="match status" value="1"/>
</dbReference>
<dbReference type="PANTHER" id="PTHR24291:SF50">
    <property type="entry name" value="BIFUNCTIONAL ALBAFLAVENONE MONOOXYGENASE_TERPENE SYNTHASE"/>
    <property type="match status" value="1"/>
</dbReference>
<evidence type="ECO:0000256" key="6">
    <source>
        <dbReference type="ARBA" id="ARBA00023004"/>
    </source>
</evidence>
<dbReference type="OrthoDB" id="6619320at2759"/>
<evidence type="ECO:0000256" key="8">
    <source>
        <dbReference type="PIRSR" id="PIRSR602401-1"/>
    </source>
</evidence>
<sequence length="491" mass="56272">METIMYAVLTIIMANLVFGVFLWFKVRKLYCYPGVLGFPVIGNLYNAYKSLLMITIDRGVKYGIKVAEKHGKDGIFFHWIFGSTVLAVITSPHLVKKLSFHPNLADKPSEAYEGYKICMEGPFSDIRSDDVWKQKRKDYNINLKKSRVDTDYYNTFIKYSDKMVDMMLASSSHIDAHDICTGVVFDISMKTMFGVETNLVYDPELIREYKRIKVLTAVAAFNVPMLNVMLPIIHPLVDIIIGKLAALRQSVLAEIYNRLKSNEGPLPDQPLSTYVILNHKKNNGSERALFKKIQELFLTSGHTVASVLSNMTSFLAVLPDIQERAWQEQYEIFGNDVRDPTIADLNQMQFLSRFIKESLRFVGPPWFFKKATADINIDGITIPCGADVVYLLRYIKFDPKYFKNPNTFDPDRFLDDSEVLKYGLSAFGVGIRNCPGEYFATILMKIALSKMLRRLKLKTVDKDFRFEDLKYSSYLLADVDNPPKLQVEKRT</sequence>
<dbReference type="PRINTS" id="PR00463">
    <property type="entry name" value="EP450I"/>
</dbReference>
<evidence type="ECO:0000256" key="7">
    <source>
        <dbReference type="ARBA" id="ARBA00023033"/>
    </source>
</evidence>